<gene>
    <name evidence="4" type="primary">kdsD_2</name>
    <name evidence="4" type="ORF">VVAX_06610</name>
</gene>
<dbReference type="PROSITE" id="PS51371">
    <property type="entry name" value="CBS"/>
    <property type="match status" value="2"/>
</dbReference>
<dbReference type="PANTHER" id="PTHR48108:SF26">
    <property type="entry name" value="CBS DOMAIN-CONTAINING PROTEIN DDB_G0289609"/>
    <property type="match status" value="1"/>
</dbReference>
<dbReference type="InterPro" id="IPR046342">
    <property type="entry name" value="CBS_dom_sf"/>
</dbReference>
<dbReference type="EMBL" id="LR743508">
    <property type="protein sequence ID" value="CAA2110366.1"/>
    <property type="molecule type" value="Genomic_DNA"/>
</dbReference>
<keyword evidence="4" id="KW-0413">Isomerase</keyword>
<evidence type="ECO:0000259" key="3">
    <source>
        <dbReference type="PROSITE" id="PS51371"/>
    </source>
</evidence>
<dbReference type="PANTHER" id="PTHR48108">
    <property type="entry name" value="CBS DOMAIN-CONTAINING PROTEIN CBSX2, CHLOROPLASTIC"/>
    <property type="match status" value="1"/>
</dbReference>
<dbReference type="AlphaFoldDB" id="A0A679JFM3"/>
<organism evidence="4">
    <name type="scientific">Variovorax paradoxus</name>
    <dbReference type="NCBI Taxonomy" id="34073"/>
    <lineage>
        <taxon>Bacteria</taxon>
        <taxon>Pseudomonadati</taxon>
        <taxon>Pseudomonadota</taxon>
        <taxon>Betaproteobacteria</taxon>
        <taxon>Burkholderiales</taxon>
        <taxon>Comamonadaceae</taxon>
        <taxon>Variovorax</taxon>
    </lineage>
</organism>
<name>A0A679JFM3_VARPD</name>
<dbReference type="RefSeq" id="WP_339094831.1">
    <property type="nucleotide sequence ID" value="NZ_LR743508.1"/>
</dbReference>
<sequence>MAERTVFQSISRTHVISLGPQASVRDAACVMTRANCGSVLVMELPDILLGILTERDLMTRVLAKGLDPDRTPVREAMTPNPICIPPETLVSDAVAMMLERGFRHLPLVAGAKILGVFSVRDALPREIGAAVSLSEFREQVNDALG</sequence>
<dbReference type="Gene3D" id="3.10.580.10">
    <property type="entry name" value="CBS-domain"/>
    <property type="match status" value="1"/>
</dbReference>
<proteinExistence type="predicted"/>
<dbReference type="InterPro" id="IPR000644">
    <property type="entry name" value="CBS_dom"/>
</dbReference>
<evidence type="ECO:0000256" key="2">
    <source>
        <dbReference type="PROSITE-ProRule" id="PRU00703"/>
    </source>
</evidence>
<dbReference type="SMART" id="SM00116">
    <property type="entry name" value="CBS"/>
    <property type="match status" value="2"/>
</dbReference>
<protein>
    <submittedName>
        <fullName evidence="4">Arabinose 5-phosphate isomerase KdsD</fullName>
        <ecNumber evidence="4">5.3.1.13</ecNumber>
    </submittedName>
</protein>
<dbReference type="Pfam" id="PF00571">
    <property type="entry name" value="CBS"/>
    <property type="match status" value="2"/>
</dbReference>
<feature type="domain" description="CBS" evidence="3">
    <location>
        <begin position="10"/>
        <end position="68"/>
    </location>
</feature>
<keyword evidence="1" id="KW-0677">Repeat</keyword>
<dbReference type="InterPro" id="IPR051462">
    <property type="entry name" value="CBS_domain-containing"/>
</dbReference>
<feature type="domain" description="CBS" evidence="3">
    <location>
        <begin position="77"/>
        <end position="133"/>
    </location>
</feature>
<evidence type="ECO:0000256" key="1">
    <source>
        <dbReference type="ARBA" id="ARBA00022737"/>
    </source>
</evidence>
<dbReference type="GO" id="GO:0019146">
    <property type="term" value="F:arabinose-5-phosphate isomerase activity"/>
    <property type="evidence" value="ECO:0007669"/>
    <property type="project" value="UniProtKB-EC"/>
</dbReference>
<dbReference type="SUPFAM" id="SSF54631">
    <property type="entry name" value="CBS-domain pair"/>
    <property type="match status" value="1"/>
</dbReference>
<evidence type="ECO:0000313" key="4">
    <source>
        <dbReference type="EMBL" id="CAA2110366.1"/>
    </source>
</evidence>
<keyword evidence="2" id="KW-0129">CBS domain</keyword>
<reference evidence="4" key="1">
    <citation type="submission" date="2019-12" db="EMBL/GenBank/DDBJ databases">
        <authorList>
            <person name="Cremers G."/>
        </authorList>
    </citation>
    <scope>NUCLEOTIDE SEQUENCE</scope>
    <source>
        <strain evidence="4">Vvax</strain>
    </source>
</reference>
<dbReference type="EC" id="5.3.1.13" evidence="4"/>
<accession>A0A679JFM3</accession>